<dbReference type="EMBL" id="AP024601">
    <property type="protein sequence ID" value="BCU83337.1"/>
    <property type="molecule type" value="Genomic_DNA"/>
</dbReference>
<reference evidence="2" key="2">
    <citation type="journal article" date="2021" name="Microbiol. Resour. Announc.">
        <title>Complete Genome Sequence of Polycladomyces abyssicola JIR-001T, Isolated from Hemipelagic Sediment in Deep Seawater.</title>
        <authorList>
            <person name="Tsubouchi T."/>
            <person name="Kaneko Y."/>
        </authorList>
    </citation>
    <scope>NUCLEOTIDE SEQUENCE</scope>
    <source>
        <strain evidence="2">JIR-001</strain>
    </source>
</reference>
<feature type="transmembrane region" description="Helical" evidence="1">
    <location>
        <begin position="42"/>
        <end position="69"/>
    </location>
</feature>
<gene>
    <name evidence="2" type="ORF">JIR001_31200</name>
</gene>
<organism evidence="2 3">
    <name type="scientific">Polycladomyces abyssicola</name>
    <dbReference type="NCBI Taxonomy" id="1125966"/>
    <lineage>
        <taxon>Bacteria</taxon>
        <taxon>Bacillati</taxon>
        <taxon>Bacillota</taxon>
        <taxon>Bacilli</taxon>
        <taxon>Bacillales</taxon>
        <taxon>Thermoactinomycetaceae</taxon>
        <taxon>Polycladomyces</taxon>
    </lineage>
</organism>
<keyword evidence="1" id="KW-1133">Transmembrane helix</keyword>
<keyword evidence="3" id="KW-1185">Reference proteome</keyword>
<dbReference type="RefSeq" id="WP_212773564.1">
    <property type="nucleotide sequence ID" value="NZ_AP024601.1"/>
</dbReference>
<keyword evidence="1" id="KW-0472">Membrane</keyword>
<evidence type="ECO:0000256" key="1">
    <source>
        <dbReference type="SAM" id="Phobius"/>
    </source>
</evidence>
<proteinExistence type="predicted"/>
<evidence type="ECO:0000313" key="3">
    <source>
        <dbReference type="Proteomes" id="UP000677436"/>
    </source>
</evidence>
<name>A0A8D5UH52_9BACL</name>
<reference evidence="2" key="1">
    <citation type="journal article" date="2013" name="Int. J. Syst. Evol. Microbiol.">
        <title>Polycladomyces abyssicola gen. nov., sp. nov., a thermophilic filamentous bacterium isolated from hemipelagic sediment.</title>
        <authorList>
            <person name="Tsubouchi T."/>
            <person name="Shimane Y."/>
            <person name="Mori K."/>
            <person name="Usui K."/>
            <person name="Hiraki T."/>
            <person name="Tame A."/>
            <person name="Uematsu K."/>
            <person name="Maruyama T."/>
            <person name="Hatada Y."/>
        </authorList>
    </citation>
    <scope>NUCLEOTIDE SEQUENCE</scope>
    <source>
        <strain evidence="2">JIR-001</strain>
    </source>
</reference>
<sequence length="76" mass="8413">MNYHQLVSDGKGPVSFLILSVWGYRKGSAWIIFVGALVHDQLFLIGSLGIFIGKILSGVLTMMVNALLLNRYMEAK</sequence>
<accession>A0A8D5UH52</accession>
<protein>
    <submittedName>
        <fullName evidence="2">Uncharacterized protein</fullName>
    </submittedName>
</protein>
<evidence type="ECO:0000313" key="2">
    <source>
        <dbReference type="EMBL" id="BCU83337.1"/>
    </source>
</evidence>
<dbReference type="AlphaFoldDB" id="A0A8D5UH52"/>
<dbReference type="Proteomes" id="UP000677436">
    <property type="component" value="Chromosome"/>
</dbReference>
<keyword evidence="1" id="KW-0812">Transmembrane</keyword>
<feature type="transmembrane region" description="Helical" evidence="1">
    <location>
        <begin position="12"/>
        <end position="36"/>
    </location>
</feature>
<dbReference type="KEGG" id="pabs:JIR001_31200"/>